<feature type="region of interest" description="Disordered" evidence="4">
    <location>
        <begin position="1620"/>
        <end position="1655"/>
    </location>
</feature>
<keyword evidence="1" id="KW-0677">Repeat</keyword>
<protein>
    <submittedName>
        <fullName evidence="8">Uncharacterized protein</fullName>
    </submittedName>
</protein>
<keyword evidence="9" id="KW-1185">Reference proteome</keyword>
<feature type="compositionally biased region" description="Basic and acidic residues" evidence="4">
    <location>
        <begin position="1373"/>
        <end position="1385"/>
    </location>
</feature>
<feature type="compositionally biased region" description="Acidic residues" evidence="4">
    <location>
        <begin position="1133"/>
        <end position="1176"/>
    </location>
</feature>
<dbReference type="CDD" id="cd00063">
    <property type="entry name" value="FN3"/>
    <property type="match status" value="4"/>
</dbReference>
<feature type="compositionally biased region" description="Acidic residues" evidence="4">
    <location>
        <begin position="1327"/>
        <end position="1349"/>
    </location>
</feature>
<feature type="compositionally biased region" description="Basic and acidic residues" evidence="4">
    <location>
        <begin position="1510"/>
        <end position="1520"/>
    </location>
</feature>
<keyword evidence="5" id="KW-1133">Transmembrane helix</keyword>
<feature type="compositionally biased region" description="Acidic residues" evidence="4">
    <location>
        <begin position="866"/>
        <end position="878"/>
    </location>
</feature>
<dbReference type="PANTHER" id="PTHR13817">
    <property type="entry name" value="TITIN"/>
    <property type="match status" value="1"/>
</dbReference>
<dbReference type="SMART" id="SM00408">
    <property type="entry name" value="IGc2"/>
    <property type="match status" value="4"/>
</dbReference>
<feature type="domain" description="Ig-like" evidence="6">
    <location>
        <begin position="1"/>
        <end position="76"/>
    </location>
</feature>
<evidence type="ECO:0000256" key="2">
    <source>
        <dbReference type="ARBA" id="ARBA00023157"/>
    </source>
</evidence>
<feature type="compositionally biased region" description="Acidic residues" evidence="4">
    <location>
        <begin position="1086"/>
        <end position="1121"/>
    </location>
</feature>
<dbReference type="Proteomes" id="UP001381693">
    <property type="component" value="Unassembled WGS sequence"/>
</dbReference>
<keyword evidence="5" id="KW-0472">Membrane</keyword>
<dbReference type="InterPro" id="IPR013783">
    <property type="entry name" value="Ig-like_fold"/>
</dbReference>
<dbReference type="Pfam" id="PF13927">
    <property type="entry name" value="Ig_3"/>
    <property type="match status" value="1"/>
</dbReference>
<feature type="compositionally biased region" description="Acidic residues" evidence="4">
    <location>
        <begin position="1432"/>
        <end position="1443"/>
    </location>
</feature>
<feature type="domain" description="Ig-like" evidence="6">
    <location>
        <begin position="165"/>
        <end position="254"/>
    </location>
</feature>
<feature type="domain" description="Ig-like" evidence="6">
    <location>
        <begin position="81"/>
        <end position="159"/>
    </location>
</feature>
<feature type="compositionally biased region" description="Basic and acidic residues" evidence="4">
    <location>
        <begin position="999"/>
        <end position="1015"/>
    </location>
</feature>
<evidence type="ECO:0000256" key="1">
    <source>
        <dbReference type="ARBA" id="ARBA00022737"/>
    </source>
</evidence>
<evidence type="ECO:0000256" key="4">
    <source>
        <dbReference type="SAM" id="MobiDB-lite"/>
    </source>
</evidence>
<evidence type="ECO:0000256" key="5">
    <source>
        <dbReference type="SAM" id="Phobius"/>
    </source>
</evidence>
<feature type="compositionally biased region" description="Basic and acidic residues" evidence="4">
    <location>
        <begin position="1177"/>
        <end position="1191"/>
    </location>
</feature>
<dbReference type="PROSITE" id="PS50835">
    <property type="entry name" value="IG_LIKE"/>
    <property type="match status" value="4"/>
</dbReference>
<feature type="region of interest" description="Disordered" evidence="4">
    <location>
        <begin position="513"/>
        <end position="585"/>
    </location>
</feature>
<feature type="compositionally biased region" description="Acidic residues" evidence="4">
    <location>
        <begin position="1209"/>
        <end position="1218"/>
    </location>
</feature>
<organism evidence="8 9">
    <name type="scientific">Halocaridina rubra</name>
    <name type="common">Hawaiian red shrimp</name>
    <dbReference type="NCBI Taxonomy" id="373956"/>
    <lineage>
        <taxon>Eukaryota</taxon>
        <taxon>Metazoa</taxon>
        <taxon>Ecdysozoa</taxon>
        <taxon>Arthropoda</taxon>
        <taxon>Crustacea</taxon>
        <taxon>Multicrustacea</taxon>
        <taxon>Malacostraca</taxon>
        <taxon>Eumalacostraca</taxon>
        <taxon>Eucarida</taxon>
        <taxon>Decapoda</taxon>
        <taxon>Pleocyemata</taxon>
        <taxon>Caridea</taxon>
        <taxon>Atyoidea</taxon>
        <taxon>Atyidae</taxon>
        <taxon>Halocaridina</taxon>
    </lineage>
</organism>
<dbReference type="Pfam" id="PF00041">
    <property type="entry name" value="fn3"/>
    <property type="match status" value="3"/>
</dbReference>
<evidence type="ECO:0000313" key="8">
    <source>
        <dbReference type="EMBL" id="KAK7070825.1"/>
    </source>
</evidence>
<feature type="domain" description="Fibronectin type-III" evidence="7">
    <location>
        <begin position="370"/>
        <end position="470"/>
    </location>
</feature>
<evidence type="ECO:0000256" key="3">
    <source>
        <dbReference type="ARBA" id="ARBA00023319"/>
    </source>
</evidence>
<feature type="region of interest" description="Disordered" evidence="4">
    <location>
        <begin position="866"/>
        <end position="1065"/>
    </location>
</feature>
<feature type="compositionally biased region" description="Acidic residues" evidence="4">
    <location>
        <begin position="1450"/>
        <end position="1463"/>
    </location>
</feature>
<dbReference type="InterPro" id="IPR003599">
    <property type="entry name" value="Ig_sub"/>
</dbReference>
<feature type="compositionally biased region" description="Acidic residues" evidence="4">
    <location>
        <begin position="1307"/>
        <end position="1317"/>
    </location>
</feature>
<feature type="compositionally biased region" description="Basic and acidic residues" evidence="4">
    <location>
        <begin position="925"/>
        <end position="938"/>
    </location>
</feature>
<keyword evidence="5" id="KW-0812">Transmembrane</keyword>
<feature type="compositionally biased region" description="Acidic residues" evidence="4">
    <location>
        <begin position="939"/>
        <end position="982"/>
    </location>
</feature>
<name>A0AAN9A394_HALRR</name>
<keyword evidence="3" id="KW-0393">Immunoglobulin domain</keyword>
<feature type="compositionally biased region" description="Basic and acidic residues" evidence="4">
    <location>
        <begin position="1537"/>
        <end position="1555"/>
    </location>
</feature>
<feature type="compositionally biased region" description="Acidic residues" evidence="4">
    <location>
        <begin position="1249"/>
        <end position="1261"/>
    </location>
</feature>
<dbReference type="Gene3D" id="2.60.40.10">
    <property type="entry name" value="Immunoglobulins"/>
    <property type="match status" value="9"/>
</dbReference>
<evidence type="ECO:0000259" key="6">
    <source>
        <dbReference type="PROSITE" id="PS50835"/>
    </source>
</evidence>
<dbReference type="SUPFAM" id="SSF49265">
    <property type="entry name" value="Fibronectin type III"/>
    <property type="match status" value="3"/>
</dbReference>
<feature type="compositionally biased region" description="Acidic residues" evidence="4">
    <location>
        <begin position="1277"/>
        <end position="1299"/>
    </location>
</feature>
<feature type="region of interest" description="Disordered" evidence="4">
    <location>
        <begin position="1275"/>
        <end position="1463"/>
    </location>
</feature>
<feature type="domain" description="Fibronectin type-III" evidence="7">
    <location>
        <begin position="1646"/>
        <end position="1737"/>
    </location>
</feature>
<gene>
    <name evidence="8" type="ORF">SK128_024045</name>
</gene>
<evidence type="ECO:0000259" key="7">
    <source>
        <dbReference type="PROSITE" id="PS50853"/>
    </source>
</evidence>
<dbReference type="Pfam" id="PF00047">
    <property type="entry name" value="ig"/>
    <property type="match status" value="1"/>
</dbReference>
<dbReference type="FunFam" id="2.60.40.10:FF:000032">
    <property type="entry name" value="palladin isoform X1"/>
    <property type="match status" value="1"/>
</dbReference>
<dbReference type="InterPro" id="IPR003961">
    <property type="entry name" value="FN3_dom"/>
</dbReference>
<feature type="compositionally biased region" description="Basic and acidic residues" evidence="4">
    <location>
        <begin position="1219"/>
        <end position="1229"/>
    </location>
</feature>
<dbReference type="InterPro" id="IPR013098">
    <property type="entry name" value="Ig_I-set"/>
</dbReference>
<dbReference type="CDD" id="cd00096">
    <property type="entry name" value="Ig"/>
    <property type="match status" value="1"/>
</dbReference>
<dbReference type="EMBL" id="JAXCGZ010015226">
    <property type="protein sequence ID" value="KAK7070825.1"/>
    <property type="molecule type" value="Genomic_DNA"/>
</dbReference>
<feature type="domain" description="Fibronectin type-III" evidence="7">
    <location>
        <begin position="645"/>
        <end position="741"/>
    </location>
</feature>
<dbReference type="InterPro" id="IPR036179">
    <property type="entry name" value="Ig-like_dom_sf"/>
</dbReference>
<feature type="domain" description="Ig-like" evidence="6">
    <location>
        <begin position="261"/>
        <end position="360"/>
    </location>
</feature>
<dbReference type="Pfam" id="PF07679">
    <property type="entry name" value="I-set"/>
    <property type="match status" value="2"/>
</dbReference>
<dbReference type="InterPro" id="IPR050964">
    <property type="entry name" value="Striated_Muscle_Regulatory"/>
</dbReference>
<feature type="compositionally biased region" description="Acidic residues" evidence="4">
    <location>
        <begin position="1230"/>
        <end position="1241"/>
    </location>
</feature>
<dbReference type="GO" id="GO:0009653">
    <property type="term" value="P:anatomical structure morphogenesis"/>
    <property type="evidence" value="ECO:0007669"/>
    <property type="project" value="UniProtKB-ARBA"/>
</dbReference>
<feature type="region of interest" description="Disordered" evidence="4">
    <location>
        <begin position="1492"/>
        <end position="1555"/>
    </location>
</feature>
<dbReference type="PROSITE" id="PS50853">
    <property type="entry name" value="FN3"/>
    <property type="match status" value="4"/>
</dbReference>
<feature type="compositionally biased region" description="Basic and acidic residues" evidence="4">
    <location>
        <begin position="1413"/>
        <end position="1431"/>
    </location>
</feature>
<feature type="compositionally biased region" description="Acidic residues" evidence="4">
    <location>
        <begin position="557"/>
        <end position="585"/>
    </location>
</feature>
<dbReference type="InterPro" id="IPR007110">
    <property type="entry name" value="Ig-like_dom"/>
</dbReference>
<dbReference type="InterPro" id="IPR018247">
    <property type="entry name" value="EF_Hand_1_Ca_BS"/>
</dbReference>
<dbReference type="FunFam" id="2.60.40.10:FF:000028">
    <property type="entry name" value="Neuronal cell adhesion molecule"/>
    <property type="match status" value="1"/>
</dbReference>
<evidence type="ECO:0000313" key="9">
    <source>
        <dbReference type="Proteomes" id="UP001381693"/>
    </source>
</evidence>
<comment type="caution">
    <text evidence="8">The sequence shown here is derived from an EMBL/GenBank/DDBJ whole genome shotgun (WGS) entry which is preliminary data.</text>
</comment>
<feature type="compositionally biased region" description="Acidic residues" evidence="4">
    <location>
        <begin position="1521"/>
        <end position="1536"/>
    </location>
</feature>
<dbReference type="InterPro" id="IPR003598">
    <property type="entry name" value="Ig_sub2"/>
</dbReference>
<feature type="compositionally biased region" description="Basic and acidic residues" evidence="4">
    <location>
        <begin position="1122"/>
        <end position="1132"/>
    </location>
</feature>
<feature type="compositionally biased region" description="Acidic residues" evidence="4">
    <location>
        <begin position="1492"/>
        <end position="1509"/>
    </location>
</feature>
<feature type="compositionally biased region" description="Acidic residues" evidence="4">
    <location>
        <begin position="513"/>
        <end position="550"/>
    </location>
</feature>
<dbReference type="GO" id="GO:0030154">
    <property type="term" value="P:cell differentiation"/>
    <property type="evidence" value="ECO:0007669"/>
    <property type="project" value="UniProtKB-ARBA"/>
</dbReference>
<keyword evidence="2" id="KW-1015">Disulfide bond</keyword>
<feature type="compositionally biased region" description="Acidic residues" evidence="4">
    <location>
        <begin position="1626"/>
        <end position="1640"/>
    </location>
</feature>
<dbReference type="InterPro" id="IPR036116">
    <property type="entry name" value="FN3_sf"/>
</dbReference>
<dbReference type="PROSITE" id="PS00018">
    <property type="entry name" value="EF_HAND_1"/>
    <property type="match status" value="18"/>
</dbReference>
<dbReference type="PANTHER" id="PTHR13817:SF175">
    <property type="entry name" value="IG-LIKE AND FIBRONECTIN TYPE-III DOMAIN-CONTAINING PROTEIN C27B7.7"/>
    <property type="match status" value="1"/>
</dbReference>
<feature type="domain" description="Fibronectin type-III" evidence="7">
    <location>
        <begin position="745"/>
        <end position="846"/>
    </location>
</feature>
<accession>A0AAN9A394</accession>
<feature type="region of interest" description="Disordered" evidence="4">
    <location>
        <begin position="1086"/>
        <end position="1263"/>
    </location>
</feature>
<feature type="compositionally biased region" description="Acidic residues" evidence="4">
    <location>
        <begin position="1386"/>
        <end position="1412"/>
    </location>
</feature>
<proteinExistence type="predicted"/>
<feature type="compositionally biased region" description="Acidic residues" evidence="4">
    <location>
        <begin position="898"/>
        <end position="916"/>
    </location>
</feature>
<dbReference type="SMART" id="SM00060">
    <property type="entry name" value="FN3"/>
    <property type="match status" value="5"/>
</dbReference>
<dbReference type="SMART" id="SM00409">
    <property type="entry name" value="IG"/>
    <property type="match status" value="4"/>
</dbReference>
<feature type="compositionally biased region" description="Acidic residues" evidence="4">
    <location>
        <begin position="1016"/>
        <end position="1058"/>
    </location>
</feature>
<dbReference type="InterPro" id="IPR013151">
    <property type="entry name" value="Immunoglobulin_dom"/>
</dbReference>
<feature type="transmembrane region" description="Helical" evidence="5">
    <location>
        <begin position="1757"/>
        <end position="1782"/>
    </location>
</feature>
<sequence length="1934" mass="211894">MVEFSCNIKRKCLLIYSPVPEVKWWRESRADVESDKLEHDGKVLVLEDVSEEDMGSYYCQAINEAGEGEVHQFTVYIEAAPQFIVEPEVVNQPEGESAAFHCEARGDPAPTITWTKDGEVMDTHDTTIVFDTLTLKHKAVIACNASNTHGYVYKSVYLNVLSLPPEWMTEPGDVAVLEGSSASLECEAYGSPDPEITWARIDGEEKVEVHDEDPRYDIKDNKLIIKSVDENSDGQYVCIAANKFATIEAEAEVAIRSRTDAEVSVVNDRVEAGSHVSLDCKITIDKALKPTITWLHDDEVIDLDDDNYHLGRRESNGDDDDDEDHNNRENVTWVLEILQVHGDDSGVYTCQVRTDLDRVSADLILNVEDVPNPPNLKNVECSGREALLEWASAGDNNAPLQGYVIQYVTQFHPDDWKDAENQLSSSETSYSVNMNPGMNYTFRILAFNRVGMSEPSEESVECASPGLPPDHHPYNVTVTPSAAGSLRVSWDTMGHEEHNGPDFHYKVLWRAAEDEEGSGDGDDGDEITNGEDENDEGDADEDTEDEDEGNENGGDGNGEDETATELEEADDDEADGDGEEDEDVTADGWHYIIIEDWEQDEVELESLPPYTEFEVKVEAHNSYGSSPGIVEVHQEYSGEDVPEEAPTEVEAIDADATDAVLTWEPVDDDSVHGLLLGYKIEFWEADEDDSTAEEVLTTGTSSRVELTDLEPYTEYKARVSAVNSVYTGPASPEISFTTAEGESGPVTNYEVKQLSSNSLLVNWDEPDDTNGVIQGYIVQYREVDEEGNEGPIHEYTPEDLDSENTMIKLADLEEGAKYRVIVTPVNGAGDGEASDIEVEMEEVAHSVPAVPIFTWSLVEREEDEVFDKDGDGDIDDEDVRNKNVIIGDTNQDGKIDSDDVLDTDNDGDIDEEDIDVADINNDGVVNEKDVEAADRDNDGDVDISDIGDEDGDGDFDGDDVIAADEDGDGDIDASDDDEENVLLEDRDKDGDIDADDVVDINRDGVIDEEDFKAADVDNDGDIDEDDLKAADSDGDGDIDAADVADLDGDGQLDGDDLEIMDKDGDGDIDAQDFVLKKVILMDVDGDGDIDEDDVIDTDNDGDIDDDDKAVADIDNDGDVDIDDVKAADRDGDGDIDVADIGDEDNDGDFDADDVIAADEDGDGDIDASDDDEENVLLEDRDGDGDIDRNDVIDIDGDGDVDVHDFNAADIDDDGDVDMDDLKAADKDGDGDIDGADITDFDGDGKLDSEDLDLDDRDNDGDIDAKDFLFRNTLLADTDGDGDVDTDDVLDLDGDGDIDDADIKAADIDDDGDVDEDDVKYGDRDGDNDIDASDVGDVDGDGVIDEDDLDVKDKDGDGDIDSTDFALRNMILGDTDRDGDIDKDDVLDTDGDGDIDQEDFDVADIDNDGDVDSDDVRAADRDHDGDIDKADIGDEDGDGDIDGDDVIKADEDGDGDIDAADDDGENLILWDSDKDGVIDKADVVDITNDGVIDQDDFDAADVDNDGDIDADDIRAADKDGDGDIDAADITDVDGDGDVDGRDLVASDKDGDGDIDRKDFYNLDVFLKDTDNDGDVDEDDVLDLDFDGDVDEDDIKAADIDNDGDVDLDDLIAADVDGDGDVDFKDIGDEDGDGDIDGDDLEAADRDGDGDVDAADDGRGVNVKINWKPDFDKHPGVDFYVESRVEGANSWRKSRVEDEKLHQTLTGLDPRRSYEVRVIARDGEYETPSDIILIPASEEMDRPEDPTVGAVMEETNPLLFTWFIIAIMVAVTMICIVFFSMWVYSHRMARVAELRAALYEGYEPAKAEPIKEKPGDVDIEANKTDEVEDELSANYQRKQLAAMMKRQETIQSVDSFASHDDDFAEYGDESMGRFSSYFNIDHIRLHSTFQRKTNSCLPIFKFIEVIQHAINLFTFCHVSFIISDEIKKNKTRFLAA</sequence>
<dbReference type="SUPFAM" id="SSF48726">
    <property type="entry name" value="Immunoglobulin"/>
    <property type="match status" value="4"/>
</dbReference>
<reference evidence="8 9" key="1">
    <citation type="submission" date="2023-11" db="EMBL/GenBank/DDBJ databases">
        <title>Halocaridina rubra genome assembly.</title>
        <authorList>
            <person name="Smith C."/>
        </authorList>
    </citation>
    <scope>NUCLEOTIDE SEQUENCE [LARGE SCALE GENOMIC DNA]</scope>
    <source>
        <strain evidence="8">EP-1</strain>
        <tissue evidence="8">Whole</tissue>
    </source>
</reference>